<reference evidence="1" key="1">
    <citation type="submission" date="2018-10" db="EMBL/GenBank/DDBJ databases">
        <title>Hidden diversity of soil giant viruses.</title>
        <authorList>
            <person name="Schulz F."/>
            <person name="Alteio L."/>
            <person name="Goudeau D."/>
            <person name="Ryan E.M."/>
            <person name="Malmstrom R.R."/>
            <person name="Blanchard J."/>
            <person name="Woyke T."/>
        </authorList>
    </citation>
    <scope>NUCLEOTIDE SEQUENCE</scope>
    <source>
        <strain evidence="1">SYV1</strain>
    </source>
</reference>
<protein>
    <submittedName>
        <fullName evidence="1">Uncharacterized protein</fullName>
    </submittedName>
</protein>
<evidence type="ECO:0000313" key="1">
    <source>
        <dbReference type="EMBL" id="AYV87196.1"/>
    </source>
</evidence>
<organism evidence="1">
    <name type="scientific">Sylvanvirus sp</name>
    <dbReference type="NCBI Taxonomy" id="2487774"/>
    <lineage>
        <taxon>Viruses</taxon>
    </lineage>
</organism>
<sequence length="81" mass="9799">MQRSHPTWFVKDEYSWIFERLERIFKHEDDLINHILAHQQQIKFTTNRLQEEVKQIEQASFIVQTQAKHEVANHKKVADSV</sequence>
<proteinExistence type="predicted"/>
<accession>A0A3G5AJ49</accession>
<dbReference type="EMBL" id="MK072540">
    <property type="protein sequence ID" value="AYV87196.1"/>
    <property type="molecule type" value="Genomic_DNA"/>
</dbReference>
<name>A0A3G5AJ49_9VIRU</name>
<gene>
    <name evidence="1" type="ORF">Sylvanvirus34_5</name>
</gene>